<evidence type="ECO:0000256" key="5">
    <source>
        <dbReference type="ARBA" id="ARBA00023136"/>
    </source>
</evidence>
<keyword evidence="3 6" id="KW-0812">Transmembrane</keyword>
<evidence type="ECO:0000256" key="1">
    <source>
        <dbReference type="ARBA" id="ARBA00004651"/>
    </source>
</evidence>
<dbReference type="RefSeq" id="WP_345370592.1">
    <property type="nucleotide sequence ID" value="NZ_BAABKD010000009.1"/>
</dbReference>
<comment type="subcellular location">
    <subcellularLocation>
        <location evidence="1">Cell membrane</location>
        <topology evidence="1">Multi-pass membrane protein</topology>
    </subcellularLocation>
</comment>
<evidence type="ECO:0000256" key="3">
    <source>
        <dbReference type="ARBA" id="ARBA00022692"/>
    </source>
</evidence>
<keyword evidence="8" id="KW-1185">Reference proteome</keyword>
<name>A0ABP9M530_9BURK</name>
<feature type="transmembrane region" description="Helical" evidence="6">
    <location>
        <begin position="56"/>
        <end position="79"/>
    </location>
</feature>
<dbReference type="EMBL" id="BAABKD010000009">
    <property type="protein sequence ID" value="GAA5089962.1"/>
    <property type="molecule type" value="Genomic_DNA"/>
</dbReference>
<gene>
    <name evidence="7" type="ORF">GCM10023337_13590</name>
</gene>
<evidence type="ECO:0000313" key="8">
    <source>
        <dbReference type="Proteomes" id="UP001500227"/>
    </source>
</evidence>
<evidence type="ECO:0008006" key="9">
    <source>
        <dbReference type="Google" id="ProtNLM"/>
    </source>
</evidence>
<dbReference type="Pfam" id="PF03788">
    <property type="entry name" value="LrgA"/>
    <property type="match status" value="1"/>
</dbReference>
<dbReference type="PANTHER" id="PTHR33931:SF2">
    <property type="entry name" value="HOLIN-LIKE PROTEIN CIDA"/>
    <property type="match status" value="1"/>
</dbReference>
<feature type="transmembrane region" description="Helical" evidence="6">
    <location>
        <begin position="27"/>
        <end position="44"/>
    </location>
</feature>
<sequence length="115" mass="12775">MPIILAFASLFVFQLLGEILVQSLRIPLPGPLMGMLLLFAALVIRKQVPAALQTTANTLIQHLMLLFIPAVSGVMLYFHRIQDEWVAFVVAGILATVITLVVTAYCLTWLLKRRS</sequence>
<accession>A0ABP9M530</accession>
<keyword evidence="4 6" id="KW-1133">Transmembrane helix</keyword>
<evidence type="ECO:0000313" key="7">
    <source>
        <dbReference type="EMBL" id="GAA5089962.1"/>
    </source>
</evidence>
<protein>
    <recommendedName>
        <fullName evidence="9">CidA/LrgA family protein</fullName>
    </recommendedName>
</protein>
<dbReference type="Proteomes" id="UP001500227">
    <property type="component" value="Unassembled WGS sequence"/>
</dbReference>
<feature type="transmembrane region" description="Helical" evidence="6">
    <location>
        <begin position="85"/>
        <end position="111"/>
    </location>
</feature>
<keyword evidence="5 6" id="KW-0472">Membrane</keyword>
<reference evidence="8" key="1">
    <citation type="journal article" date="2019" name="Int. J. Syst. Evol. Microbiol.">
        <title>The Global Catalogue of Microorganisms (GCM) 10K type strain sequencing project: providing services to taxonomists for standard genome sequencing and annotation.</title>
        <authorList>
            <consortium name="The Broad Institute Genomics Platform"/>
            <consortium name="The Broad Institute Genome Sequencing Center for Infectious Disease"/>
            <person name="Wu L."/>
            <person name="Ma J."/>
        </authorList>
    </citation>
    <scope>NUCLEOTIDE SEQUENCE [LARGE SCALE GENOMIC DNA]</scope>
    <source>
        <strain evidence="8">JCM 18423</strain>
    </source>
</reference>
<keyword evidence="2" id="KW-1003">Cell membrane</keyword>
<evidence type="ECO:0000256" key="2">
    <source>
        <dbReference type="ARBA" id="ARBA00022475"/>
    </source>
</evidence>
<comment type="caution">
    <text evidence="7">The sequence shown here is derived from an EMBL/GenBank/DDBJ whole genome shotgun (WGS) entry which is preliminary data.</text>
</comment>
<evidence type="ECO:0000256" key="4">
    <source>
        <dbReference type="ARBA" id="ARBA00022989"/>
    </source>
</evidence>
<dbReference type="PANTHER" id="PTHR33931">
    <property type="entry name" value="HOLIN-LIKE PROTEIN CIDA-RELATED"/>
    <property type="match status" value="1"/>
</dbReference>
<evidence type="ECO:0000256" key="6">
    <source>
        <dbReference type="SAM" id="Phobius"/>
    </source>
</evidence>
<organism evidence="7 8">
    <name type="scientific">Paenalcaligenes hermetiae</name>
    <dbReference type="NCBI Taxonomy" id="1157987"/>
    <lineage>
        <taxon>Bacteria</taxon>
        <taxon>Pseudomonadati</taxon>
        <taxon>Pseudomonadota</taxon>
        <taxon>Betaproteobacteria</taxon>
        <taxon>Burkholderiales</taxon>
        <taxon>Alcaligenaceae</taxon>
        <taxon>Paenalcaligenes</taxon>
    </lineage>
</organism>
<proteinExistence type="predicted"/>
<dbReference type="InterPro" id="IPR005538">
    <property type="entry name" value="LrgA/CidA"/>
</dbReference>